<proteinExistence type="predicted"/>
<dbReference type="Proteomes" id="UP001168363">
    <property type="component" value="Unassembled WGS sequence"/>
</dbReference>
<accession>A0ABT8TQW6</accession>
<feature type="transmembrane region" description="Helical" evidence="2">
    <location>
        <begin position="233"/>
        <end position="256"/>
    </location>
</feature>
<comment type="caution">
    <text evidence="3">The sequence shown here is derived from an EMBL/GenBank/DDBJ whole genome shotgun (WGS) entry which is preliminary data.</text>
</comment>
<feature type="compositionally biased region" description="Pro residues" evidence="1">
    <location>
        <begin position="105"/>
        <end position="118"/>
    </location>
</feature>
<feature type="transmembrane region" description="Helical" evidence="2">
    <location>
        <begin position="139"/>
        <end position="158"/>
    </location>
</feature>
<evidence type="ECO:0008006" key="5">
    <source>
        <dbReference type="Google" id="ProtNLM"/>
    </source>
</evidence>
<evidence type="ECO:0000313" key="4">
    <source>
        <dbReference type="Proteomes" id="UP001168363"/>
    </source>
</evidence>
<reference evidence="3" key="1">
    <citation type="submission" date="2023-06" db="EMBL/GenBank/DDBJ databases">
        <title>Genome sequence of Nocardioides sp. SOB44.</title>
        <authorList>
            <person name="Zhang G."/>
        </authorList>
    </citation>
    <scope>NUCLEOTIDE SEQUENCE</scope>
    <source>
        <strain evidence="3">SOB44</strain>
    </source>
</reference>
<evidence type="ECO:0000256" key="2">
    <source>
        <dbReference type="SAM" id="Phobius"/>
    </source>
</evidence>
<dbReference type="RefSeq" id="WP_302705713.1">
    <property type="nucleotide sequence ID" value="NZ_JAULSC010000002.1"/>
</dbReference>
<gene>
    <name evidence="3" type="ORF">QWJ41_03110</name>
</gene>
<name>A0ABT8TQW6_9ACTN</name>
<dbReference type="EMBL" id="JAULSC010000002">
    <property type="protein sequence ID" value="MDO3394697.1"/>
    <property type="molecule type" value="Genomic_DNA"/>
</dbReference>
<keyword evidence="4" id="KW-1185">Reference proteome</keyword>
<protein>
    <recommendedName>
        <fullName evidence="5">ECF transporter S component</fullName>
    </recommendedName>
</protein>
<keyword evidence="2" id="KW-0472">Membrane</keyword>
<organism evidence="3 4">
    <name type="scientific">Nocardioides cremeus</name>
    <dbReference type="NCBI Taxonomy" id="3058044"/>
    <lineage>
        <taxon>Bacteria</taxon>
        <taxon>Bacillati</taxon>
        <taxon>Actinomycetota</taxon>
        <taxon>Actinomycetes</taxon>
        <taxon>Propionibacteriales</taxon>
        <taxon>Nocardioidaceae</taxon>
        <taxon>Nocardioides</taxon>
    </lineage>
</organism>
<evidence type="ECO:0000256" key="1">
    <source>
        <dbReference type="SAM" id="MobiDB-lite"/>
    </source>
</evidence>
<evidence type="ECO:0000313" key="3">
    <source>
        <dbReference type="EMBL" id="MDO3394697.1"/>
    </source>
</evidence>
<keyword evidence="2" id="KW-0812">Transmembrane</keyword>
<feature type="compositionally biased region" description="Low complexity" evidence="1">
    <location>
        <begin position="119"/>
        <end position="131"/>
    </location>
</feature>
<feature type="transmembrane region" description="Helical" evidence="2">
    <location>
        <begin position="203"/>
        <end position="221"/>
    </location>
</feature>
<feature type="transmembrane region" description="Helical" evidence="2">
    <location>
        <begin position="295"/>
        <end position="312"/>
    </location>
</feature>
<feature type="region of interest" description="Disordered" evidence="1">
    <location>
        <begin position="105"/>
        <end position="131"/>
    </location>
</feature>
<dbReference type="Gene3D" id="1.10.1760.20">
    <property type="match status" value="1"/>
</dbReference>
<feature type="transmembrane region" description="Helical" evidence="2">
    <location>
        <begin position="165"/>
        <end position="183"/>
    </location>
</feature>
<keyword evidence="2" id="KW-1133">Transmembrane helix</keyword>
<sequence>MTDTPTQSPSGSEWDLLALHLQQLRLEAGEPSYGEIARRVALRRLEAGLGEHEARVARTTVYDVFRTGRARVNLELVREIVGVLGGHDADVDQWVAQCRHPVDVLPPAPAAQPTPAAQPAPASTSEATSSPAAPPGLRLAMALAGLCVVVNLVGRVVVDVLQLPIFLDMIGTAVAAIALGPWYGVGVGLSSNLAGTAISGPDSIPFALVNMAGALVWGYGVRRFAMGRTLLRFMGLNVLVAVACTLVAIPVLVLLYGGGVGHSQDFVTATFVEMTGLLEVAVGLSNMVVSLGDKIISGFVALVACSTLPLALRRRTPLVLVSPQLGGSDA</sequence>